<dbReference type="EMBL" id="MU863632">
    <property type="protein sequence ID" value="KAK4102148.1"/>
    <property type="molecule type" value="Genomic_DNA"/>
</dbReference>
<feature type="compositionally biased region" description="Acidic residues" evidence="5">
    <location>
        <begin position="163"/>
        <end position="172"/>
    </location>
</feature>
<feature type="region of interest" description="Disordered" evidence="5">
    <location>
        <begin position="476"/>
        <end position="502"/>
    </location>
</feature>
<sequence length="502" mass="55252">MARESQRPAATPTRRASSEGPLPSIYRQSILRTPGSQARGLQHPQGLSASGRKVAPPTATPHARAAFRAIDSRRAAIFTPHRARRKSVREVRDSPRDFLLSLGRVLARSTEVITTSSSSSPGEGDKTVGSDGAGNETTLGAISVDDDEDEEELPKRPRLSLPIDEEDDDSDDLQPYHSVVIDDDNYTMQSIEMPRRAISEQPGGRLSMASARMSDYFNTNDMLHSEDIGLDPGFFPPTAVLDENNFTMGLEELPSPERLDSDGDRRELGRESDFGIEVPVGDINESTFMIAPQVEESPSRPPVTDDEPAFDDFLPLADQRSDDFDDEDLQGEVPALEGELTEGPRDGRLDETEVQFASIKRAQARGVVKKTIKVSKHGIEYPSLPPAVVKRLAQNFAKASGAKGKIAPDAMQAVMQASDWFFEQLGEDLQAYAKHAGRKNIDESDVLTLMKRQRQINPNTTAFALAQRHLPRELLQELRMPPPAVPKKRRRAKGGAEDEDVA</sequence>
<accession>A0AAN6T299</accession>
<reference evidence="7" key="1">
    <citation type="journal article" date="2023" name="Mol. Phylogenet. Evol.">
        <title>Genome-scale phylogeny and comparative genomics of the fungal order Sordariales.</title>
        <authorList>
            <person name="Hensen N."/>
            <person name="Bonometti L."/>
            <person name="Westerberg I."/>
            <person name="Brannstrom I.O."/>
            <person name="Guillou S."/>
            <person name="Cros-Aarteil S."/>
            <person name="Calhoun S."/>
            <person name="Haridas S."/>
            <person name="Kuo A."/>
            <person name="Mondo S."/>
            <person name="Pangilinan J."/>
            <person name="Riley R."/>
            <person name="LaButti K."/>
            <person name="Andreopoulos B."/>
            <person name="Lipzen A."/>
            <person name="Chen C."/>
            <person name="Yan M."/>
            <person name="Daum C."/>
            <person name="Ng V."/>
            <person name="Clum A."/>
            <person name="Steindorff A."/>
            <person name="Ohm R.A."/>
            <person name="Martin F."/>
            <person name="Silar P."/>
            <person name="Natvig D.O."/>
            <person name="Lalanne C."/>
            <person name="Gautier V."/>
            <person name="Ament-Velasquez S.L."/>
            <person name="Kruys A."/>
            <person name="Hutchinson M.I."/>
            <person name="Powell A.J."/>
            <person name="Barry K."/>
            <person name="Miller A.N."/>
            <person name="Grigoriev I.V."/>
            <person name="Debuchy R."/>
            <person name="Gladieux P."/>
            <person name="Hiltunen Thoren M."/>
            <person name="Johannesson H."/>
        </authorList>
    </citation>
    <scope>NUCLEOTIDE SEQUENCE</scope>
    <source>
        <strain evidence="7">CBS 757.83</strain>
    </source>
</reference>
<dbReference type="PANTHER" id="PTHR22980">
    <property type="entry name" value="CORTISTATIN"/>
    <property type="match status" value="1"/>
</dbReference>
<comment type="subcellular location">
    <subcellularLocation>
        <location evidence="2">Chromosome</location>
    </subcellularLocation>
    <subcellularLocation>
        <location evidence="1">Nucleus</location>
    </subcellularLocation>
</comment>
<dbReference type="CDD" id="cd22920">
    <property type="entry name" value="HFD_CENP-T"/>
    <property type="match status" value="1"/>
</dbReference>
<evidence type="ECO:0000313" key="8">
    <source>
        <dbReference type="Proteomes" id="UP001305647"/>
    </source>
</evidence>
<dbReference type="GO" id="GO:0046982">
    <property type="term" value="F:protein heterodimerization activity"/>
    <property type="evidence" value="ECO:0007669"/>
    <property type="project" value="InterPro"/>
</dbReference>
<feature type="domain" description="CENP-T/Histone H4 histone fold" evidence="6">
    <location>
        <begin position="377"/>
        <end position="482"/>
    </location>
</feature>
<keyword evidence="3" id="KW-0158">Chromosome</keyword>
<proteinExistence type="predicted"/>
<feature type="compositionally biased region" description="Polar residues" evidence="5">
    <location>
        <begin position="26"/>
        <end position="36"/>
    </location>
</feature>
<feature type="region of interest" description="Disordered" evidence="5">
    <location>
        <begin position="110"/>
        <end position="176"/>
    </location>
</feature>
<keyword evidence="4" id="KW-0539">Nucleus</keyword>
<reference evidence="7" key="2">
    <citation type="submission" date="2023-05" db="EMBL/GenBank/DDBJ databases">
        <authorList>
            <consortium name="Lawrence Berkeley National Laboratory"/>
            <person name="Steindorff A."/>
            <person name="Hensen N."/>
            <person name="Bonometti L."/>
            <person name="Westerberg I."/>
            <person name="Brannstrom I.O."/>
            <person name="Guillou S."/>
            <person name="Cros-Aarteil S."/>
            <person name="Calhoun S."/>
            <person name="Haridas S."/>
            <person name="Kuo A."/>
            <person name="Mondo S."/>
            <person name="Pangilinan J."/>
            <person name="Riley R."/>
            <person name="Labutti K."/>
            <person name="Andreopoulos B."/>
            <person name="Lipzen A."/>
            <person name="Chen C."/>
            <person name="Yanf M."/>
            <person name="Daum C."/>
            <person name="Ng V."/>
            <person name="Clum A."/>
            <person name="Ohm R."/>
            <person name="Martin F."/>
            <person name="Silar P."/>
            <person name="Natvig D."/>
            <person name="Lalanne C."/>
            <person name="Gautier V."/>
            <person name="Ament-Velasquez S.L."/>
            <person name="Kruys A."/>
            <person name="Hutchinson M.I."/>
            <person name="Powell A.J."/>
            <person name="Barry K."/>
            <person name="Miller A.N."/>
            <person name="Grigoriev I.V."/>
            <person name="Debuchy R."/>
            <person name="Gladieux P."/>
            <person name="Thoren M.H."/>
            <person name="Johannesson H."/>
        </authorList>
    </citation>
    <scope>NUCLEOTIDE SEQUENCE</scope>
    <source>
        <strain evidence="7">CBS 757.83</strain>
    </source>
</reference>
<dbReference type="GO" id="GO:0003682">
    <property type="term" value="F:chromatin binding"/>
    <property type="evidence" value="ECO:0007669"/>
    <property type="project" value="TreeGrafter"/>
</dbReference>
<evidence type="ECO:0000259" key="6">
    <source>
        <dbReference type="Pfam" id="PF15511"/>
    </source>
</evidence>
<dbReference type="AlphaFoldDB" id="A0AAN6T299"/>
<evidence type="ECO:0000256" key="2">
    <source>
        <dbReference type="ARBA" id="ARBA00004286"/>
    </source>
</evidence>
<protein>
    <recommendedName>
        <fullName evidence="6">CENP-T/Histone H4 histone fold domain-containing protein</fullName>
    </recommendedName>
</protein>
<dbReference type="GO" id="GO:0071821">
    <property type="term" value="C:FANCM-MHF complex"/>
    <property type="evidence" value="ECO:0007669"/>
    <property type="project" value="TreeGrafter"/>
</dbReference>
<dbReference type="GO" id="GO:0031297">
    <property type="term" value="P:replication fork processing"/>
    <property type="evidence" value="ECO:0007669"/>
    <property type="project" value="TreeGrafter"/>
</dbReference>
<dbReference type="PANTHER" id="PTHR22980:SF5">
    <property type="entry name" value="CENP-T_HISTONE H4 HISTONE FOLD DOMAIN-CONTAINING PROTEIN"/>
    <property type="match status" value="1"/>
</dbReference>
<gene>
    <name evidence="7" type="ORF">N658DRAFT_495504</name>
</gene>
<dbReference type="SUPFAM" id="SSF47113">
    <property type="entry name" value="Histone-fold"/>
    <property type="match status" value="1"/>
</dbReference>
<name>A0AAN6T299_9PEZI</name>
<dbReference type="GO" id="GO:0000712">
    <property type="term" value="P:resolution of meiotic recombination intermediates"/>
    <property type="evidence" value="ECO:0007669"/>
    <property type="project" value="TreeGrafter"/>
</dbReference>
<evidence type="ECO:0000313" key="7">
    <source>
        <dbReference type="EMBL" id="KAK4102148.1"/>
    </source>
</evidence>
<dbReference type="Pfam" id="PF15511">
    <property type="entry name" value="CENP-T_C"/>
    <property type="match status" value="1"/>
</dbReference>
<evidence type="ECO:0000256" key="5">
    <source>
        <dbReference type="SAM" id="MobiDB-lite"/>
    </source>
</evidence>
<comment type="caution">
    <text evidence="7">The sequence shown here is derived from an EMBL/GenBank/DDBJ whole genome shotgun (WGS) entry which is preliminary data.</text>
</comment>
<dbReference type="Proteomes" id="UP001305647">
    <property type="component" value="Unassembled WGS sequence"/>
</dbReference>
<dbReference type="Gene3D" id="1.10.20.10">
    <property type="entry name" value="Histone, subunit A"/>
    <property type="match status" value="1"/>
</dbReference>
<dbReference type="InterPro" id="IPR009072">
    <property type="entry name" value="Histone-fold"/>
</dbReference>
<evidence type="ECO:0000256" key="4">
    <source>
        <dbReference type="ARBA" id="ARBA00023242"/>
    </source>
</evidence>
<evidence type="ECO:0000256" key="3">
    <source>
        <dbReference type="ARBA" id="ARBA00022454"/>
    </source>
</evidence>
<organism evidence="7 8">
    <name type="scientific">Parathielavia hyrcaniae</name>
    <dbReference type="NCBI Taxonomy" id="113614"/>
    <lineage>
        <taxon>Eukaryota</taxon>
        <taxon>Fungi</taxon>
        <taxon>Dikarya</taxon>
        <taxon>Ascomycota</taxon>
        <taxon>Pezizomycotina</taxon>
        <taxon>Sordariomycetes</taxon>
        <taxon>Sordariomycetidae</taxon>
        <taxon>Sordariales</taxon>
        <taxon>Chaetomiaceae</taxon>
        <taxon>Parathielavia</taxon>
    </lineage>
</organism>
<keyword evidence="8" id="KW-1185">Reference proteome</keyword>
<dbReference type="GO" id="GO:0005694">
    <property type="term" value="C:chromosome"/>
    <property type="evidence" value="ECO:0007669"/>
    <property type="project" value="UniProtKB-SubCell"/>
</dbReference>
<feature type="region of interest" description="Disordered" evidence="5">
    <location>
        <begin position="1"/>
        <end position="62"/>
    </location>
</feature>
<evidence type="ECO:0000256" key="1">
    <source>
        <dbReference type="ARBA" id="ARBA00004123"/>
    </source>
</evidence>
<dbReference type="InterPro" id="IPR035425">
    <property type="entry name" value="CENP-T/H4_C"/>
</dbReference>